<dbReference type="OrthoDB" id="371169at2"/>
<dbReference type="KEGG" id="byl:A4V09_01035"/>
<protein>
    <recommendedName>
        <fullName evidence="1">DUF1653 domain-containing protein</fullName>
    </recommendedName>
</protein>
<organism evidence="2 3">
    <name type="scientific">Blautia pseudococcoides</name>
    <dbReference type="NCBI Taxonomy" id="1796616"/>
    <lineage>
        <taxon>Bacteria</taxon>
        <taxon>Bacillati</taxon>
        <taxon>Bacillota</taxon>
        <taxon>Clostridia</taxon>
        <taxon>Lachnospirales</taxon>
        <taxon>Lachnospiraceae</taxon>
        <taxon>Blautia</taxon>
    </lineage>
</organism>
<dbReference type="EMBL" id="CP015405">
    <property type="protein sequence ID" value="ANU74474.1"/>
    <property type="molecule type" value="Genomic_DNA"/>
</dbReference>
<evidence type="ECO:0000259" key="1">
    <source>
        <dbReference type="Pfam" id="PF07866"/>
    </source>
</evidence>
<feature type="domain" description="DUF1653" evidence="1">
    <location>
        <begin position="27"/>
        <end position="82"/>
    </location>
</feature>
<evidence type="ECO:0000313" key="2">
    <source>
        <dbReference type="EMBL" id="ANU74474.1"/>
    </source>
</evidence>
<keyword evidence="3" id="KW-1185">Reference proteome</keyword>
<reference evidence="2" key="1">
    <citation type="submission" date="2017-04" db="EMBL/GenBank/DDBJ databases">
        <title>Complete Genome Sequences of Twelve Strains of a Stable Defined Moderately Diverse Mouse Microbiota 2 (sDMDMm2).</title>
        <authorList>
            <person name="Uchimura Y."/>
            <person name="Wyss M."/>
            <person name="Brugiroux S."/>
            <person name="Limenitakis J.P."/>
            <person name="Stecher B."/>
            <person name="McCoy K.D."/>
            <person name="Macpherson A.J."/>
        </authorList>
    </citation>
    <scope>NUCLEOTIDE SEQUENCE</scope>
    <source>
        <strain evidence="2">YL58</strain>
    </source>
</reference>
<dbReference type="InterPro" id="IPR037135">
    <property type="entry name" value="DUF1653-like_dom_sf"/>
</dbReference>
<dbReference type="AlphaFoldDB" id="A0A1C7I6B5"/>
<dbReference type="Gene3D" id="2.30.30.320">
    <property type="entry name" value="DUF1653-like domain"/>
    <property type="match status" value="1"/>
</dbReference>
<evidence type="ECO:0000313" key="3">
    <source>
        <dbReference type="Proteomes" id="UP000092574"/>
    </source>
</evidence>
<dbReference type="STRING" id="1796616.A4V09_01035"/>
<dbReference type="RefSeq" id="WP_065540706.1">
    <property type="nucleotide sequence ID" value="NZ_CP015405.2"/>
</dbReference>
<dbReference type="InterPro" id="IPR023387">
    <property type="entry name" value="DUF1653-like_dom"/>
</dbReference>
<gene>
    <name evidence="2" type="ORF">A4V09_01035</name>
</gene>
<sequence>MDRDLRPGDIVRNFKRETVHPDSDLYLYQIIAFATHSETNEKLVIYQALYRPFGVWARPYDMFMSEVDREKYPEISQRYRFEKIEN</sequence>
<proteinExistence type="predicted"/>
<dbReference type="Pfam" id="PF07866">
    <property type="entry name" value="DUF1653"/>
    <property type="match status" value="1"/>
</dbReference>
<name>A0A1C7I6B5_9FIRM</name>
<accession>A0A1C7I6B5</accession>
<dbReference type="Proteomes" id="UP000092574">
    <property type="component" value="Chromosome"/>
</dbReference>